<dbReference type="EMBL" id="MU157896">
    <property type="protein sequence ID" value="KAF9524622.1"/>
    <property type="molecule type" value="Genomic_DNA"/>
</dbReference>
<keyword evidence="4" id="KW-1185">Reference proteome</keyword>
<dbReference type="PROSITE" id="PS50812">
    <property type="entry name" value="PWWP"/>
    <property type="match status" value="1"/>
</dbReference>
<evidence type="ECO:0000256" key="1">
    <source>
        <dbReference type="SAM" id="MobiDB-lite"/>
    </source>
</evidence>
<dbReference type="SMART" id="SM00293">
    <property type="entry name" value="PWWP"/>
    <property type="match status" value="1"/>
</dbReference>
<dbReference type="InterPro" id="IPR000313">
    <property type="entry name" value="PWWP_dom"/>
</dbReference>
<accession>A0A9P6E8Y1</accession>
<dbReference type="Pfam" id="PF00855">
    <property type="entry name" value="PWWP"/>
    <property type="match status" value="1"/>
</dbReference>
<feature type="compositionally biased region" description="Basic and acidic residues" evidence="1">
    <location>
        <begin position="159"/>
        <end position="183"/>
    </location>
</feature>
<dbReference type="Proteomes" id="UP000807306">
    <property type="component" value="Unassembled WGS sequence"/>
</dbReference>
<evidence type="ECO:0000313" key="4">
    <source>
        <dbReference type="Proteomes" id="UP000807306"/>
    </source>
</evidence>
<reference evidence="3" key="1">
    <citation type="submission" date="2020-11" db="EMBL/GenBank/DDBJ databases">
        <authorList>
            <consortium name="DOE Joint Genome Institute"/>
            <person name="Ahrendt S."/>
            <person name="Riley R."/>
            <person name="Andreopoulos W."/>
            <person name="Labutti K."/>
            <person name="Pangilinan J."/>
            <person name="Ruiz-Duenas F.J."/>
            <person name="Barrasa J.M."/>
            <person name="Sanchez-Garcia M."/>
            <person name="Camarero S."/>
            <person name="Miyauchi S."/>
            <person name="Serrano A."/>
            <person name="Linde D."/>
            <person name="Babiker R."/>
            <person name="Drula E."/>
            <person name="Ayuso-Fernandez I."/>
            <person name="Pacheco R."/>
            <person name="Padilla G."/>
            <person name="Ferreira P."/>
            <person name="Barriuso J."/>
            <person name="Kellner H."/>
            <person name="Castanera R."/>
            <person name="Alfaro M."/>
            <person name="Ramirez L."/>
            <person name="Pisabarro A.G."/>
            <person name="Kuo A."/>
            <person name="Tritt A."/>
            <person name="Lipzen A."/>
            <person name="He G."/>
            <person name="Yan M."/>
            <person name="Ng V."/>
            <person name="Cullen D."/>
            <person name="Martin F."/>
            <person name="Rosso M.-N."/>
            <person name="Henrissat B."/>
            <person name="Hibbett D."/>
            <person name="Martinez A.T."/>
            <person name="Grigoriev I.V."/>
        </authorList>
    </citation>
    <scope>NUCLEOTIDE SEQUENCE</scope>
    <source>
        <strain evidence="3">CBS 506.95</strain>
    </source>
</reference>
<dbReference type="Gene3D" id="2.30.30.140">
    <property type="match status" value="1"/>
</dbReference>
<name>A0A9P6E8Y1_9AGAR</name>
<organism evidence="3 4">
    <name type="scientific">Crepidotus variabilis</name>
    <dbReference type="NCBI Taxonomy" id="179855"/>
    <lineage>
        <taxon>Eukaryota</taxon>
        <taxon>Fungi</taxon>
        <taxon>Dikarya</taxon>
        <taxon>Basidiomycota</taxon>
        <taxon>Agaricomycotina</taxon>
        <taxon>Agaricomycetes</taxon>
        <taxon>Agaricomycetidae</taxon>
        <taxon>Agaricales</taxon>
        <taxon>Agaricineae</taxon>
        <taxon>Crepidotaceae</taxon>
        <taxon>Crepidotus</taxon>
    </lineage>
</organism>
<dbReference type="Gene3D" id="1.20.930.10">
    <property type="entry name" value="Conserved domain common to transcription factors TFIIS, elongin A, CRSP70"/>
    <property type="match status" value="1"/>
</dbReference>
<proteinExistence type="predicted"/>
<feature type="domain" description="PWWP" evidence="2">
    <location>
        <begin position="17"/>
        <end position="72"/>
    </location>
</feature>
<comment type="caution">
    <text evidence="3">The sequence shown here is derived from an EMBL/GenBank/DDBJ whole genome shotgun (WGS) entry which is preliminary data.</text>
</comment>
<feature type="compositionally biased region" description="Acidic residues" evidence="1">
    <location>
        <begin position="129"/>
        <end position="145"/>
    </location>
</feature>
<protein>
    <recommendedName>
        <fullName evidence="2">PWWP domain-containing protein</fullName>
    </recommendedName>
</protein>
<feature type="region of interest" description="Disordered" evidence="1">
    <location>
        <begin position="120"/>
        <end position="254"/>
    </location>
</feature>
<feature type="region of interest" description="Disordered" evidence="1">
    <location>
        <begin position="369"/>
        <end position="393"/>
    </location>
</feature>
<evidence type="ECO:0000313" key="3">
    <source>
        <dbReference type="EMBL" id="KAF9524622.1"/>
    </source>
</evidence>
<dbReference type="SUPFAM" id="SSF47676">
    <property type="entry name" value="Conserved domain common to transcription factors TFIIS, elongin A, CRSP70"/>
    <property type="match status" value="1"/>
</dbReference>
<feature type="compositionally biased region" description="Acidic residues" evidence="1">
    <location>
        <begin position="205"/>
        <end position="222"/>
    </location>
</feature>
<dbReference type="InterPro" id="IPR035441">
    <property type="entry name" value="TFIIS/LEDGF_dom_sf"/>
</dbReference>
<dbReference type="Pfam" id="PF08711">
    <property type="entry name" value="Med26"/>
    <property type="match status" value="1"/>
</dbReference>
<sequence length="424" mass="46828">MSKKGAKGQKEFRPYSVGDPVLGKIRGYPPWPGVIFDPAEAPKNVRNEQPPGKKSPAHCVLFFPSGDYAWIHPKDLSSLKRHEIEAYLADEGKKRNGELREGYRIALDPHEWLSSYDKKRAAEAQLEQEAQETVDQLDSEEDGVADDSKKAKSTKKRKRDPDDAPTKEKKPPKAKRGSAEPSKKKSASTGNKAKKNGTKSKAMVESEDDGDHAEANGEDDDAGPSHKNSPPPAKKTKREKEDEEDAKLANDPQAIKVRDWRHKLQKVFLSNKTIPRAEAMPEIDQLVTTIETYDQMTIEQLQFSKIGKVMRHVAALPPEKIPRDSEFHFRTRAKALVEKWQEILNAHKQTSPPPLSAPPTAAESLKHAMNGAADAGVKSDSEEVTQGAKNLDLNGKDESMLSIDIGDQTLVDADAPGEVAMSEA</sequence>
<dbReference type="SUPFAM" id="SSF63748">
    <property type="entry name" value="Tudor/PWWP/MBT"/>
    <property type="match status" value="1"/>
</dbReference>
<evidence type="ECO:0000259" key="2">
    <source>
        <dbReference type="PROSITE" id="PS50812"/>
    </source>
</evidence>
<dbReference type="AlphaFoldDB" id="A0A9P6E8Y1"/>
<dbReference type="OrthoDB" id="62853at2759"/>
<dbReference type="InterPro" id="IPR017923">
    <property type="entry name" value="TFIIS_N"/>
</dbReference>
<gene>
    <name evidence="3" type="ORF">CPB83DRAFT_861008</name>
</gene>